<dbReference type="Pfam" id="PF00083">
    <property type="entry name" value="Sugar_tr"/>
    <property type="match status" value="1"/>
</dbReference>
<comment type="caution">
    <text evidence="7">The sequence shown here is derived from an EMBL/GenBank/DDBJ whole genome shotgun (WGS) entry which is preliminary data.</text>
</comment>
<keyword evidence="3" id="KW-0762">Sugar transport</keyword>
<dbReference type="PANTHER" id="PTHR48021">
    <property type="match status" value="1"/>
</dbReference>
<evidence type="ECO:0000256" key="5">
    <source>
        <dbReference type="ARBA" id="ARBA00022989"/>
    </source>
</evidence>
<evidence type="ECO:0000313" key="8">
    <source>
        <dbReference type="Proteomes" id="UP000187406"/>
    </source>
</evidence>
<dbReference type="PANTHER" id="PTHR48021:SF93">
    <property type="entry name" value="SUGAR TRANSPORTER ERD6-LIKE 1-RELATED"/>
    <property type="match status" value="1"/>
</dbReference>
<feature type="non-terminal residue" evidence="7">
    <location>
        <position position="1"/>
    </location>
</feature>
<keyword evidence="5" id="KW-1133">Transmembrane helix</keyword>
<comment type="subcellular location">
    <subcellularLocation>
        <location evidence="1">Membrane</location>
    </subcellularLocation>
</comment>
<accession>A0A1Q3CW78</accession>
<gene>
    <name evidence="7" type="ORF">CFOL_v3_27757</name>
</gene>
<dbReference type="AlphaFoldDB" id="A0A1Q3CW78"/>
<dbReference type="InterPro" id="IPR050549">
    <property type="entry name" value="MFS_Trehalose_Transporter"/>
</dbReference>
<dbReference type="InParanoid" id="A0A1Q3CW78"/>
<dbReference type="STRING" id="3775.A0A1Q3CW78"/>
<keyword evidence="6" id="KW-0472">Membrane</keyword>
<comment type="similarity">
    <text evidence="2">Belongs to the major facilitator superfamily. Sugar transporter (TC 2.A.1.1) family.</text>
</comment>
<dbReference type="InterPro" id="IPR036259">
    <property type="entry name" value="MFS_trans_sf"/>
</dbReference>
<keyword evidence="4" id="KW-0812">Transmembrane</keyword>
<dbReference type="Proteomes" id="UP000187406">
    <property type="component" value="Unassembled WGS sequence"/>
</dbReference>
<dbReference type="GO" id="GO:0022857">
    <property type="term" value="F:transmembrane transporter activity"/>
    <property type="evidence" value="ECO:0007669"/>
    <property type="project" value="InterPro"/>
</dbReference>
<keyword evidence="3" id="KW-0813">Transport</keyword>
<organism evidence="7 8">
    <name type="scientific">Cephalotus follicularis</name>
    <name type="common">Albany pitcher plant</name>
    <dbReference type="NCBI Taxonomy" id="3775"/>
    <lineage>
        <taxon>Eukaryota</taxon>
        <taxon>Viridiplantae</taxon>
        <taxon>Streptophyta</taxon>
        <taxon>Embryophyta</taxon>
        <taxon>Tracheophyta</taxon>
        <taxon>Spermatophyta</taxon>
        <taxon>Magnoliopsida</taxon>
        <taxon>eudicotyledons</taxon>
        <taxon>Gunneridae</taxon>
        <taxon>Pentapetalae</taxon>
        <taxon>rosids</taxon>
        <taxon>fabids</taxon>
        <taxon>Oxalidales</taxon>
        <taxon>Cephalotaceae</taxon>
        <taxon>Cephalotus</taxon>
    </lineage>
</organism>
<feature type="non-terminal residue" evidence="7">
    <location>
        <position position="58"/>
    </location>
</feature>
<evidence type="ECO:0000256" key="3">
    <source>
        <dbReference type="ARBA" id="ARBA00022597"/>
    </source>
</evidence>
<evidence type="ECO:0000256" key="6">
    <source>
        <dbReference type="ARBA" id="ARBA00023136"/>
    </source>
</evidence>
<evidence type="ECO:0000256" key="1">
    <source>
        <dbReference type="ARBA" id="ARBA00004370"/>
    </source>
</evidence>
<dbReference type="Gene3D" id="1.20.1250.20">
    <property type="entry name" value="MFS general substrate transporter like domains"/>
    <property type="match status" value="1"/>
</dbReference>
<dbReference type="GO" id="GO:0016020">
    <property type="term" value="C:membrane"/>
    <property type="evidence" value="ECO:0007669"/>
    <property type="project" value="UniProtKB-SubCell"/>
</dbReference>
<dbReference type="OrthoDB" id="1711500at2759"/>
<evidence type="ECO:0000313" key="7">
    <source>
        <dbReference type="EMBL" id="GAV84313.1"/>
    </source>
</evidence>
<name>A0A1Q3CW78_CEPFO</name>
<evidence type="ECO:0000256" key="2">
    <source>
        <dbReference type="ARBA" id="ARBA00010992"/>
    </source>
</evidence>
<dbReference type="EMBL" id="BDDD01003170">
    <property type="protein sequence ID" value="GAV84313.1"/>
    <property type="molecule type" value="Genomic_DNA"/>
</dbReference>
<keyword evidence="8" id="KW-1185">Reference proteome</keyword>
<evidence type="ECO:0000256" key="4">
    <source>
        <dbReference type="ARBA" id="ARBA00022692"/>
    </source>
</evidence>
<dbReference type="InterPro" id="IPR005828">
    <property type="entry name" value="MFS_sugar_transport-like"/>
</dbReference>
<proteinExistence type="inferred from homology"/>
<protein>
    <submittedName>
        <fullName evidence="7">Sugar_tr domain-containing protein</fullName>
    </submittedName>
</protein>
<sequence length="58" mass="6159">YSIAYTIGMAGIPGLIMSEIFPINIKGSAGSLVTFVNGSGSWIATYTFNFMMEWSSAG</sequence>
<reference evidence="8" key="1">
    <citation type="submission" date="2016-04" db="EMBL/GenBank/DDBJ databases">
        <title>Cephalotus genome sequencing.</title>
        <authorList>
            <person name="Fukushima K."/>
            <person name="Hasebe M."/>
            <person name="Fang X."/>
        </authorList>
    </citation>
    <scope>NUCLEOTIDE SEQUENCE [LARGE SCALE GENOMIC DNA]</scope>
    <source>
        <strain evidence="8">cv. St1</strain>
    </source>
</reference>